<evidence type="ECO:0008006" key="4">
    <source>
        <dbReference type="Google" id="ProtNLM"/>
    </source>
</evidence>
<dbReference type="AlphaFoldDB" id="A0A7M7K5E6"/>
<dbReference type="OrthoDB" id="6428476at2759"/>
<evidence type="ECO:0000313" key="2">
    <source>
        <dbReference type="EnsemblMetazoa" id="XP_022661874"/>
    </source>
</evidence>
<accession>A0A7M7K5E6</accession>
<dbReference type="Proteomes" id="UP000594260">
    <property type="component" value="Unplaced"/>
</dbReference>
<evidence type="ECO:0000256" key="1">
    <source>
        <dbReference type="SAM" id="SignalP"/>
    </source>
</evidence>
<keyword evidence="3" id="KW-1185">Reference proteome</keyword>
<protein>
    <recommendedName>
        <fullName evidence="4">Secreted protein</fullName>
    </recommendedName>
</protein>
<dbReference type="EnsemblMetazoa" id="XM_022806139">
    <property type="protein sequence ID" value="XP_022661874"/>
    <property type="gene ID" value="LOC111250645"/>
</dbReference>
<dbReference type="GeneID" id="111250645"/>
<reference evidence="2" key="1">
    <citation type="submission" date="2021-01" db="UniProtKB">
        <authorList>
            <consortium name="EnsemblMetazoa"/>
        </authorList>
    </citation>
    <scope>IDENTIFICATION</scope>
</reference>
<feature type="signal peptide" evidence="1">
    <location>
        <begin position="1"/>
        <end position="18"/>
    </location>
</feature>
<dbReference type="KEGG" id="vde:111250645"/>
<name>A0A7M7K5E6_VARDE</name>
<keyword evidence="1" id="KW-0732">Signal</keyword>
<dbReference type="InParanoid" id="A0A7M7K5E6"/>
<organism evidence="2 3">
    <name type="scientific">Varroa destructor</name>
    <name type="common">Honeybee mite</name>
    <dbReference type="NCBI Taxonomy" id="109461"/>
    <lineage>
        <taxon>Eukaryota</taxon>
        <taxon>Metazoa</taxon>
        <taxon>Ecdysozoa</taxon>
        <taxon>Arthropoda</taxon>
        <taxon>Chelicerata</taxon>
        <taxon>Arachnida</taxon>
        <taxon>Acari</taxon>
        <taxon>Parasitiformes</taxon>
        <taxon>Mesostigmata</taxon>
        <taxon>Gamasina</taxon>
        <taxon>Dermanyssoidea</taxon>
        <taxon>Varroidae</taxon>
        <taxon>Varroa</taxon>
    </lineage>
</organism>
<evidence type="ECO:0000313" key="3">
    <source>
        <dbReference type="Proteomes" id="UP000594260"/>
    </source>
</evidence>
<dbReference type="RefSeq" id="XP_022661874.1">
    <property type="nucleotide sequence ID" value="XM_022806139.1"/>
</dbReference>
<feature type="chain" id="PRO_5029687024" description="Secreted protein" evidence="1">
    <location>
        <begin position="19"/>
        <end position="214"/>
    </location>
</feature>
<proteinExistence type="predicted"/>
<sequence>MLSCVALCVVALATTASANFTANLFIDQVLNEMRFQVSQNALDPFYVLPFDIKVKSNGIGNRDLKAIFSQGTLTGLAMLGRRGDCSYGTFGLGMKLGCYISLRPIGVSLNGIVKGDWIFGAMHSITTSTSLGADSYALIEVQGARGRQAVLDRVTVKPLTMNTFVTQGRLDLNKSRLDDFVKHIHAEITRQLDITLRGTYSSVLATVVSRHFMP</sequence>